<dbReference type="Pfam" id="PF04972">
    <property type="entry name" value="BON"/>
    <property type="match status" value="1"/>
</dbReference>
<organism evidence="2">
    <name type="scientific">mine drainage metagenome</name>
    <dbReference type="NCBI Taxonomy" id="410659"/>
    <lineage>
        <taxon>unclassified sequences</taxon>
        <taxon>metagenomes</taxon>
        <taxon>ecological metagenomes</taxon>
    </lineage>
</organism>
<dbReference type="PROSITE" id="PS50914">
    <property type="entry name" value="BON"/>
    <property type="match status" value="1"/>
</dbReference>
<comment type="caution">
    <text evidence="2">The sequence shown here is derived from an EMBL/GenBank/DDBJ whole genome shotgun (WGS) entry which is preliminary data.</text>
</comment>
<dbReference type="AlphaFoldDB" id="A0A1J5QUQ6"/>
<proteinExistence type="predicted"/>
<evidence type="ECO:0000259" key="1">
    <source>
        <dbReference type="PROSITE" id="PS50914"/>
    </source>
</evidence>
<gene>
    <name evidence="2" type="ORF">GALL_311020</name>
</gene>
<evidence type="ECO:0000313" key="2">
    <source>
        <dbReference type="EMBL" id="OIQ87042.1"/>
    </source>
</evidence>
<accession>A0A1J5QUQ6</accession>
<dbReference type="PANTHER" id="PTHR34606">
    <property type="entry name" value="BON DOMAIN-CONTAINING PROTEIN"/>
    <property type="match status" value="1"/>
</dbReference>
<dbReference type="PANTHER" id="PTHR34606:SF15">
    <property type="entry name" value="BON DOMAIN-CONTAINING PROTEIN"/>
    <property type="match status" value="1"/>
</dbReference>
<feature type="domain" description="BON" evidence="1">
    <location>
        <begin position="25"/>
        <end position="93"/>
    </location>
</feature>
<dbReference type="Gene3D" id="3.30.1340.30">
    <property type="match status" value="1"/>
</dbReference>
<protein>
    <submittedName>
        <fullName evidence="2">Periplasmic protein</fullName>
    </submittedName>
</protein>
<name>A0A1J5QUQ6_9ZZZZ</name>
<dbReference type="InterPro" id="IPR051686">
    <property type="entry name" value="Lipoprotein_DolP"/>
</dbReference>
<dbReference type="PROSITE" id="PS51257">
    <property type="entry name" value="PROKAR_LIPOPROTEIN"/>
    <property type="match status" value="1"/>
</dbReference>
<dbReference type="InterPro" id="IPR007055">
    <property type="entry name" value="BON_dom"/>
</dbReference>
<dbReference type="EMBL" id="MLJW01000444">
    <property type="protein sequence ID" value="OIQ87042.1"/>
    <property type="molecule type" value="Genomic_DNA"/>
</dbReference>
<reference evidence="2" key="1">
    <citation type="submission" date="2016-10" db="EMBL/GenBank/DDBJ databases">
        <title>Sequence of Gallionella enrichment culture.</title>
        <authorList>
            <person name="Poehlein A."/>
            <person name="Muehling M."/>
            <person name="Daniel R."/>
        </authorList>
    </citation>
    <scope>NUCLEOTIDE SEQUENCE</scope>
</reference>
<sequence>MAIAKYLYLPALAILLSACATPSPADAALSAAVEQQINEEPGLESDHLTVQARNGTIYLNGLVDTAAEQAQAEGIAQSVPGVRHVVDMTGVRGNTF</sequence>